<dbReference type="InterPro" id="IPR021352">
    <property type="entry name" value="DUF2971"/>
</dbReference>
<gene>
    <name evidence="1" type="ORF">C5O23_09185</name>
</gene>
<proteinExistence type="predicted"/>
<dbReference type="Pfam" id="PF11185">
    <property type="entry name" value="DUF2971"/>
    <property type="match status" value="1"/>
</dbReference>
<sequence>MIYYHYTTLKAFSGILQENPTKDKEICFWATRYDCFRDKTEYKHGIAKIYPALDNFEVQSSIQDDRKIAPFFDPTDVERALGLPVPYVISISARKDNEYMWKHYADNSHGVVMELGFNNPQGTYDAAMFSIESCIYDSKITNEELYQLVKDKYFEMAGIMLKSNKELAITLLRDNPSVFVRFIAMYLLAFVAPRFKKDEFIEEEETRIIISSPKKEYNNLLDNAQCPAVIENIVTEVKKFVDCEKQRPDNKNFFREIFMPISVLKRIYVKGDKQKHEVEDILRKRGLSHIPIEVMA</sequence>
<reference evidence="2" key="1">
    <citation type="submission" date="2018-02" db="EMBL/GenBank/DDBJ databases">
        <authorList>
            <person name="Clavel T."/>
            <person name="Strowig T."/>
        </authorList>
    </citation>
    <scope>NUCLEOTIDE SEQUENCE [LARGE SCALE GENOMIC DNA]</scope>
    <source>
        <strain evidence="2">DSM 103720</strain>
    </source>
</reference>
<name>A0A2V1IJ46_9BACT</name>
<dbReference type="AlphaFoldDB" id="A0A2V1IJ46"/>
<accession>A0A2V1IJ46</accession>
<organism evidence="1 2">
    <name type="scientific">Duncaniella muris</name>
    <dbReference type="NCBI Taxonomy" id="2094150"/>
    <lineage>
        <taxon>Bacteria</taxon>
        <taxon>Pseudomonadati</taxon>
        <taxon>Bacteroidota</taxon>
        <taxon>Bacteroidia</taxon>
        <taxon>Bacteroidales</taxon>
        <taxon>Muribaculaceae</taxon>
        <taxon>Duncaniella</taxon>
    </lineage>
</organism>
<comment type="caution">
    <text evidence="1">The sequence shown here is derived from an EMBL/GenBank/DDBJ whole genome shotgun (WGS) entry which is preliminary data.</text>
</comment>
<dbReference type="EMBL" id="PUEC01000020">
    <property type="protein sequence ID" value="PWB01530.1"/>
    <property type="molecule type" value="Genomic_DNA"/>
</dbReference>
<evidence type="ECO:0000313" key="1">
    <source>
        <dbReference type="EMBL" id="PWB01530.1"/>
    </source>
</evidence>
<evidence type="ECO:0000313" key="2">
    <source>
        <dbReference type="Proteomes" id="UP000244905"/>
    </source>
</evidence>
<dbReference type="GeneID" id="82526513"/>
<dbReference type="Proteomes" id="UP000244905">
    <property type="component" value="Unassembled WGS sequence"/>
</dbReference>
<dbReference type="RefSeq" id="WP_107032651.1">
    <property type="nucleotide sequence ID" value="NZ_PUEC01000020.1"/>
</dbReference>
<protein>
    <submittedName>
        <fullName evidence="1">DUF2971 domain-containing protein</fullName>
    </submittedName>
</protein>
<keyword evidence="2" id="KW-1185">Reference proteome</keyword>